<dbReference type="AlphaFoldDB" id="A0A0U4C5P7"/>
<gene>
    <name evidence="10" type="ORF">AERYTH_01520</name>
</gene>
<reference evidence="10 11" key="1">
    <citation type="journal article" date="1991" name="Int. J. Syst. Bacteriol.">
        <title>Description of the erythromycin-producing bacterium Arthrobacter sp. strain NRRL B-3381 as Aeromicrobium erythreum gen. nov., sp. nov.</title>
        <authorList>
            <person name="Miller E.S."/>
            <person name="Woese C.R."/>
            <person name="Brenner S."/>
        </authorList>
    </citation>
    <scope>NUCLEOTIDE SEQUENCE [LARGE SCALE GENOMIC DNA]</scope>
    <source>
        <strain evidence="10 11">AR18</strain>
    </source>
</reference>
<keyword evidence="11" id="KW-1185">Reference proteome</keyword>
<dbReference type="Gene3D" id="1.20.140.10">
    <property type="entry name" value="Butyryl-CoA Dehydrogenase, subunit A, domain 3"/>
    <property type="match status" value="1"/>
</dbReference>
<dbReference type="RefSeq" id="WP_067853729.1">
    <property type="nucleotide sequence ID" value="NZ_CP011502.1"/>
</dbReference>
<comment type="cofactor">
    <cofactor evidence="1 6">
        <name>FAD</name>
        <dbReference type="ChEBI" id="CHEBI:57692"/>
    </cofactor>
</comment>
<dbReference type="PIRSF" id="PIRSF016578">
    <property type="entry name" value="HsaA"/>
    <property type="match status" value="1"/>
</dbReference>
<dbReference type="InterPro" id="IPR013786">
    <property type="entry name" value="AcylCoA_DH/ox_N"/>
</dbReference>
<evidence type="ECO:0000256" key="6">
    <source>
        <dbReference type="RuleBase" id="RU362125"/>
    </source>
</evidence>
<evidence type="ECO:0000256" key="1">
    <source>
        <dbReference type="ARBA" id="ARBA00001974"/>
    </source>
</evidence>
<sequence>MDLTLTDEQAGFRALARDFLDREVVPHRAAWDRAESVDLAIIPKLGEIGFFGLTIPEEYGGVGGDYLTYVLAAEELGRADSAIRGIVSVSSGLFGTSVLRHGTEEQKQRWLPDIAAGRILGCFGLTEPGHGSDAGNLRTRARRDGDDWVIDGSKVFITNGTWADVALVFARTSDDGPRGVSAFLVPTDTPGFEATEIKGKLGLRGQATAALSFDGVRVPADALLGEVGQGFKIAMQTLDKGRVTIAASCVGIVQGCLEETVAYTGQREQFGQPIASYQLVQEMIADMSVDADAARLLTWRAADLMQRGEPYGTAASKAKLFASEAAVRAANLAVQAFGGYGFIDEYPVQKYLRDARVMTLYEGTSQVQKLLVGRAETGINAFV</sequence>
<dbReference type="Proteomes" id="UP000067689">
    <property type="component" value="Chromosome"/>
</dbReference>
<evidence type="ECO:0000259" key="8">
    <source>
        <dbReference type="Pfam" id="PF02770"/>
    </source>
</evidence>
<keyword evidence="3 6" id="KW-0285">Flavoprotein</keyword>
<dbReference type="Pfam" id="PF00441">
    <property type="entry name" value="Acyl-CoA_dh_1"/>
    <property type="match status" value="1"/>
</dbReference>
<feature type="domain" description="Acyl-CoA dehydrogenase/oxidase N-terminal" evidence="9">
    <location>
        <begin position="6"/>
        <end position="117"/>
    </location>
</feature>
<dbReference type="PANTHER" id="PTHR43884">
    <property type="entry name" value="ACYL-COA DEHYDROGENASE"/>
    <property type="match status" value="1"/>
</dbReference>
<accession>A0A0U4C5P7</accession>
<evidence type="ECO:0000313" key="10">
    <source>
        <dbReference type="EMBL" id="ALX03467.1"/>
    </source>
</evidence>
<evidence type="ECO:0000256" key="2">
    <source>
        <dbReference type="ARBA" id="ARBA00009347"/>
    </source>
</evidence>
<organism evidence="10 11">
    <name type="scientific">Aeromicrobium erythreum</name>
    <dbReference type="NCBI Taxonomy" id="2041"/>
    <lineage>
        <taxon>Bacteria</taxon>
        <taxon>Bacillati</taxon>
        <taxon>Actinomycetota</taxon>
        <taxon>Actinomycetes</taxon>
        <taxon>Propionibacteriales</taxon>
        <taxon>Nocardioidaceae</taxon>
        <taxon>Aeromicrobium</taxon>
    </lineage>
</organism>
<dbReference type="Pfam" id="PF02770">
    <property type="entry name" value="Acyl-CoA_dh_M"/>
    <property type="match status" value="1"/>
</dbReference>
<dbReference type="InterPro" id="IPR037069">
    <property type="entry name" value="AcylCoA_DH/ox_N_sf"/>
</dbReference>
<dbReference type="InterPro" id="IPR036250">
    <property type="entry name" value="AcylCo_DH-like_C"/>
</dbReference>
<feature type="domain" description="Acyl-CoA dehydrogenase/oxidase C-terminal" evidence="7">
    <location>
        <begin position="228"/>
        <end position="375"/>
    </location>
</feature>
<comment type="similarity">
    <text evidence="2 6">Belongs to the acyl-CoA dehydrogenase family.</text>
</comment>
<evidence type="ECO:0000256" key="4">
    <source>
        <dbReference type="ARBA" id="ARBA00022827"/>
    </source>
</evidence>
<dbReference type="FunFam" id="1.10.540.10:FF:000002">
    <property type="entry name" value="Acyl-CoA dehydrogenase FadE19"/>
    <property type="match status" value="1"/>
</dbReference>
<dbReference type="GO" id="GO:0050660">
    <property type="term" value="F:flavin adenine dinucleotide binding"/>
    <property type="evidence" value="ECO:0007669"/>
    <property type="project" value="InterPro"/>
</dbReference>
<evidence type="ECO:0000259" key="9">
    <source>
        <dbReference type="Pfam" id="PF02771"/>
    </source>
</evidence>
<dbReference type="SUPFAM" id="SSF56645">
    <property type="entry name" value="Acyl-CoA dehydrogenase NM domain-like"/>
    <property type="match status" value="1"/>
</dbReference>
<dbReference type="KEGG" id="aer:AERYTH_01520"/>
<dbReference type="PATRIC" id="fig|2041.4.peg.322"/>
<dbReference type="SUPFAM" id="SSF47203">
    <property type="entry name" value="Acyl-CoA dehydrogenase C-terminal domain-like"/>
    <property type="match status" value="1"/>
</dbReference>
<feature type="domain" description="Acyl-CoA oxidase/dehydrogenase middle" evidence="8">
    <location>
        <begin position="122"/>
        <end position="216"/>
    </location>
</feature>
<dbReference type="PANTHER" id="PTHR43884:SF12">
    <property type="entry name" value="ISOVALERYL-COA DEHYDROGENASE, MITOCHONDRIAL-RELATED"/>
    <property type="match status" value="1"/>
</dbReference>
<dbReference type="InterPro" id="IPR006091">
    <property type="entry name" value="Acyl-CoA_Oxase/DH_mid-dom"/>
</dbReference>
<name>A0A0U4C5P7_9ACTN</name>
<proteinExistence type="inferred from homology"/>
<evidence type="ECO:0000259" key="7">
    <source>
        <dbReference type="Pfam" id="PF00441"/>
    </source>
</evidence>
<dbReference type="GO" id="GO:0003995">
    <property type="term" value="F:acyl-CoA dehydrogenase activity"/>
    <property type="evidence" value="ECO:0007669"/>
    <property type="project" value="InterPro"/>
</dbReference>
<dbReference type="PROSITE" id="PS00073">
    <property type="entry name" value="ACYL_COA_DH_2"/>
    <property type="match status" value="1"/>
</dbReference>
<evidence type="ECO:0000313" key="11">
    <source>
        <dbReference type="Proteomes" id="UP000067689"/>
    </source>
</evidence>
<dbReference type="InterPro" id="IPR009075">
    <property type="entry name" value="AcylCo_DH/oxidase_C"/>
</dbReference>
<dbReference type="FunFam" id="2.40.110.10:FF:000009">
    <property type="entry name" value="Acyl-CoA dehydrogenase"/>
    <property type="match status" value="1"/>
</dbReference>
<evidence type="ECO:0000256" key="5">
    <source>
        <dbReference type="ARBA" id="ARBA00023002"/>
    </source>
</evidence>
<dbReference type="Gene3D" id="1.10.540.10">
    <property type="entry name" value="Acyl-CoA dehydrogenase/oxidase, N-terminal domain"/>
    <property type="match status" value="1"/>
</dbReference>
<dbReference type="InterPro" id="IPR006089">
    <property type="entry name" value="Acyl-CoA_DH_CS"/>
</dbReference>
<dbReference type="Pfam" id="PF02771">
    <property type="entry name" value="Acyl-CoA_dh_N"/>
    <property type="match status" value="1"/>
</dbReference>
<keyword evidence="4 6" id="KW-0274">FAD</keyword>
<evidence type="ECO:0000256" key="3">
    <source>
        <dbReference type="ARBA" id="ARBA00022630"/>
    </source>
</evidence>
<dbReference type="InterPro" id="IPR046373">
    <property type="entry name" value="Acyl-CoA_Oxase/DH_mid-dom_sf"/>
</dbReference>
<protein>
    <submittedName>
        <fullName evidence="10">Acyl-CoA dehydrogenase</fullName>
    </submittedName>
</protein>
<dbReference type="InterPro" id="IPR009100">
    <property type="entry name" value="AcylCoA_DH/oxidase_NM_dom_sf"/>
</dbReference>
<dbReference type="FunFam" id="1.20.140.10:FF:000004">
    <property type="entry name" value="Acyl-CoA dehydrogenase FadE25"/>
    <property type="match status" value="1"/>
</dbReference>
<dbReference type="STRING" id="2041.AERYTH_01520"/>
<dbReference type="EMBL" id="CP011502">
    <property type="protein sequence ID" value="ALX03467.1"/>
    <property type="molecule type" value="Genomic_DNA"/>
</dbReference>
<dbReference type="OrthoDB" id="142556at2"/>
<dbReference type="Gene3D" id="2.40.110.10">
    <property type="entry name" value="Butyryl-CoA Dehydrogenase, subunit A, domain 2"/>
    <property type="match status" value="1"/>
</dbReference>
<keyword evidence="5 6" id="KW-0560">Oxidoreductase</keyword>